<sequence>MKNKYIQYAPIIFAAFGMSFAIAGYFINFYLPSNIATLVWLILMITFLILGLKFGKLIRSLYIDFHKDSLTGLKNRMFFYFKLDYIMERISNAPEPLTLIMIDIDNFKYINDTFGHVNGDKVLKNMAEIFKANVREYDILARWGGEEFTILLPGTDVSKATLIAERIRESIEKHEFKINNTSLNITVSMGVYTTTKKMAVNDFVEHADQALYKAKERKNQVVSYEQILSA</sequence>
<keyword evidence="1" id="KW-0812">Transmembrane</keyword>
<gene>
    <name evidence="3" type="ORF">J2Z44_003119</name>
</gene>
<dbReference type="CDD" id="cd01949">
    <property type="entry name" value="GGDEF"/>
    <property type="match status" value="1"/>
</dbReference>
<dbReference type="PROSITE" id="PS50887">
    <property type="entry name" value="GGDEF"/>
    <property type="match status" value="1"/>
</dbReference>
<dbReference type="Gene3D" id="3.30.70.270">
    <property type="match status" value="1"/>
</dbReference>
<dbReference type="PANTHER" id="PTHR45138:SF9">
    <property type="entry name" value="DIGUANYLATE CYCLASE DGCM-RELATED"/>
    <property type="match status" value="1"/>
</dbReference>
<name>A0ABS4K675_9CLOT</name>
<accession>A0ABS4K675</accession>
<dbReference type="RefSeq" id="WP_021283533.1">
    <property type="nucleotide sequence ID" value="NZ_JAGGLL010000026.1"/>
</dbReference>
<proteinExistence type="predicted"/>
<feature type="domain" description="GGDEF" evidence="2">
    <location>
        <begin position="95"/>
        <end position="226"/>
    </location>
</feature>
<evidence type="ECO:0000313" key="3">
    <source>
        <dbReference type="EMBL" id="MBP2023282.1"/>
    </source>
</evidence>
<dbReference type="NCBIfam" id="TIGR00254">
    <property type="entry name" value="GGDEF"/>
    <property type="match status" value="1"/>
</dbReference>
<dbReference type="InterPro" id="IPR043128">
    <property type="entry name" value="Rev_trsase/Diguanyl_cyclase"/>
</dbReference>
<dbReference type="SMART" id="SM00267">
    <property type="entry name" value="GGDEF"/>
    <property type="match status" value="1"/>
</dbReference>
<dbReference type="Proteomes" id="UP001519308">
    <property type="component" value="Unassembled WGS sequence"/>
</dbReference>
<keyword evidence="1" id="KW-1133">Transmembrane helix</keyword>
<keyword evidence="1" id="KW-0472">Membrane</keyword>
<keyword evidence="4" id="KW-1185">Reference proteome</keyword>
<dbReference type="PANTHER" id="PTHR45138">
    <property type="entry name" value="REGULATORY COMPONENTS OF SENSORY TRANSDUCTION SYSTEM"/>
    <property type="match status" value="1"/>
</dbReference>
<dbReference type="SUPFAM" id="SSF55073">
    <property type="entry name" value="Nucleotide cyclase"/>
    <property type="match status" value="1"/>
</dbReference>
<protein>
    <submittedName>
        <fullName evidence="3">Diguanylate cyclase (GGDEF)-like protein</fullName>
    </submittedName>
</protein>
<comment type="caution">
    <text evidence="3">The sequence shown here is derived from an EMBL/GenBank/DDBJ whole genome shotgun (WGS) entry which is preliminary data.</text>
</comment>
<organism evidence="3 4">
    <name type="scientific">Clostridium punense</name>
    <dbReference type="NCBI Taxonomy" id="1054297"/>
    <lineage>
        <taxon>Bacteria</taxon>
        <taxon>Bacillati</taxon>
        <taxon>Bacillota</taxon>
        <taxon>Clostridia</taxon>
        <taxon>Eubacteriales</taxon>
        <taxon>Clostridiaceae</taxon>
        <taxon>Clostridium</taxon>
    </lineage>
</organism>
<reference evidence="3 4" key="1">
    <citation type="submission" date="2021-03" db="EMBL/GenBank/DDBJ databases">
        <title>Genomic Encyclopedia of Type Strains, Phase IV (KMG-IV): sequencing the most valuable type-strain genomes for metagenomic binning, comparative biology and taxonomic classification.</title>
        <authorList>
            <person name="Goeker M."/>
        </authorList>
    </citation>
    <scope>NUCLEOTIDE SEQUENCE [LARGE SCALE GENOMIC DNA]</scope>
    <source>
        <strain evidence="3 4">DSM 28650</strain>
    </source>
</reference>
<evidence type="ECO:0000259" key="2">
    <source>
        <dbReference type="PROSITE" id="PS50887"/>
    </source>
</evidence>
<feature type="transmembrane region" description="Helical" evidence="1">
    <location>
        <begin position="37"/>
        <end position="55"/>
    </location>
</feature>
<dbReference type="InterPro" id="IPR000160">
    <property type="entry name" value="GGDEF_dom"/>
</dbReference>
<feature type="transmembrane region" description="Helical" evidence="1">
    <location>
        <begin position="12"/>
        <end position="31"/>
    </location>
</feature>
<evidence type="ECO:0000313" key="4">
    <source>
        <dbReference type="Proteomes" id="UP001519308"/>
    </source>
</evidence>
<dbReference type="InterPro" id="IPR029787">
    <property type="entry name" value="Nucleotide_cyclase"/>
</dbReference>
<dbReference type="EMBL" id="JAGGLL010000026">
    <property type="protein sequence ID" value="MBP2023282.1"/>
    <property type="molecule type" value="Genomic_DNA"/>
</dbReference>
<dbReference type="Pfam" id="PF00990">
    <property type="entry name" value="GGDEF"/>
    <property type="match status" value="1"/>
</dbReference>
<evidence type="ECO:0000256" key="1">
    <source>
        <dbReference type="SAM" id="Phobius"/>
    </source>
</evidence>
<dbReference type="InterPro" id="IPR050469">
    <property type="entry name" value="Diguanylate_Cyclase"/>
</dbReference>